<comment type="similarity">
    <text evidence="2">Belongs to the TrkH potassium transport family.</text>
</comment>
<evidence type="ECO:0000256" key="3">
    <source>
        <dbReference type="ARBA" id="ARBA00022448"/>
    </source>
</evidence>
<dbReference type="PANTHER" id="PTHR32024:SF2">
    <property type="entry name" value="TRK SYSTEM POTASSIUM UPTAKE PROTEIN TRKG-RELATED"/>
    <property type="match status" value="1"/>
</dbReference>
<name>A0AA45C4K3_9BACT</name>
<dbReference type="GO" id="GO:0008324">
    <property type="term" value="F:monoatomic cation transmembrane transporter activity"/>
    <property type="evidence" value="ECO:0007669"/>
    <property type="project" value="InterPro"/>
</dbReference>
<feature type="transmembrane region" description="Helical" evidence="9">
    <location>
        <begin position="189"/>
        <end position="208"/>
    </location>
</feature>
<feature type="transmembrane region" description="Helical" evidence="9">
    <location>
        <begin position="430"/>
        <end position="453"/>
    </location>
</feature>
<feature type="transmembrane region" description="Helical" evidence="9">
    <location>
        <begin position="308"/>
        <end position="330"/>
    </location>
</feature>
<feature type="transmembrane region" description="Helical" evidence="9">
    <location>
        <begin position="246"/>
        <end position="269"/>
    </location>
</feature>
<dbReference type="InterPro" id="IPR003445">
    <property type="entry name" value="Cat_transpt"/>
</dbReference>
<organism evidence="10 11">
    <name type="scientific">Oceanotoga teriensis</name>
    <dbReference type="NCBI Taxonomy" id="515440"/>
    <lineage>
        <taxon>Bacteria</taxon>
        <taxon>Thermotogati</taxon>
        <taxon>Thermotogota</taxon>
        <taxon>Thermotogae</taxon>
        <taxon>Petrotogales</taxon>
        <taxon>Petrotogaceae</taxon>
        <taxon>Oceanotoga</taxon>
    </lineage>
</organism>
<keyword evidence="4" id="KW-1003">Cell membrane</keyword>
<comment type="subcellular location">
    <subcellularLocation>
        <location evidence="1">Cell membrane</location>
        <topology evidence="1">Multi-pass membrane protein</topology>
    </subcellularLocation>
</comment>
<feature type="transmembrane region" description="Helical" evidence="9">
    <location>
        <begin position="357"/>
        <end position="375"/>
    </location>
</feature>
<evidence type="ECO:0000313" key="11">
    <source>
        <dbReference type="Proteomes" id="UP000245921"/>
    </source>
</evidence>
<dbReference type="PANTHER" id="PTHR32024">
    <property type="entry name" value="TRK SYSTEM POTASSIUM UPTAKE PROTEIN TRKG-RELATED"/>
    <property type="match status" value="1"/>
</dbReference>
<reference evidence="10 11" key="1">
    <citation type="submission" date="2018-05" db="EMBL/GenBank/DDBJ databases">
        <title>Genomic Encyclopedia of Type Strains, Phase IV (KMG-IV): sequencing the most valuable type-strain genomes for metagenomic binning, comparative biology and taxonomic classification.</title>
        <authorList>
            <person name="Goeker M."/>
        </authorList>
    </citation>
    <scope>NUCLEOTIDE SEQUENCE [LARGE SCALE GENOMIC DNA]</scope>
    <source>
        <strain evidence="10 11">DSM 24906</strain>
    </source>
</reference>
<dbReference type="RefSeq" id="WP_109606548.1">
    <property type="nucleotide sequence ID" value="NZ_JAMHJO010000012.1"/>
</dbReference>
<feature type="transmembrane region" description="Helical" evidence="9">
    <location>
        <begin position="21"/>
        <end position="40"/>
    </location>
</feature>
<dbReference type="GO" id="GO:0005886">
    <property type="term" value="C:plasma membrane"/>
    <property type="evidence" value="ECO:0007669"/>
    <property type="project" value="UniProtKB-SubCell"/>
</dbReference>
<keyword evidence="7" id="KW-0406">Ion transport</keyword>
<accession>A0AA45C4K3</accession>
<evidence type="ECO:0000313" key="10">
    <source>
        <dbReference type="EMBL" id="PWJ86720.1"/>
    </source>
</evidence>
<evidence type="ECO:0000256" key="2">
    <source>
        <dbReference type="ARBA" id="ARBA00009137"/>
    </source>
</evidence>
<evidence type="ECO:0000256" key="4">
    <source>
        <dbReference type="ARBA" id="ARBA00022475"/>
    </source>
</evidence>
<feature type="transmembrane region" description="Helical" evidence="9">
    <location>
        <begin position="46"/>
        <end position="66"/>
    </location>
</feature>
<feature type="transmembrane region" description="Helical" evidence="9">
    <location>
        <begin position="145"/>
        <end position="169"/>
    </location>
</feature>
<keyword evidence="8 9" id="KW-0472">Membrane</keyword>
<evidence type="ECO:0000256" key="9">
    <source>
        <dbReference type="SAM" id="Phobius"/>
    </source>
</evidence>
<keyword evidence="11" id="KW-1185">Reference proteome</keyword>
<dbReference type="GO" id="GO:0030001">
    <property type="term" value="P:metal ion transport"/>
    <property type="evidence" value="ECO:0007669"/>
    <property type="project" value="UniProtKB-ARBA"/>
</dbReference>
<evidence type="ECO:0000256" key="5">
    <source>
        <dbReference type="ARBA" id="ARBA00022692"/>
    </source>
</evidence>
<keyword evidence="3" id="KW-0813">Transport</keyword>
<keyword evidence="6 9" id="KW-1133">Transmembrane helix</keyword>
<gene>
    <name evidence="10" type="ORF">C7380_1303</name>
</gene>
<proteinExistence type="inferred from homology"/>
<dbReference type="Pfam" id="PF02386">
    <property type="entry name" value="TrkH"/>
    <property type="match status" value="1"/>
</dbReference>
<dbReference type="AlphaFoldDB" id="A0AA45C4K3"/>
<keyword evidence="5 9" id="KW-0812">Transmembrane</keyword>
<evidence type="ECO:0000256" key="6">
    <source>
        <dbReference type="ARBA" id="ARBA00022989"/>
    </source>
</evidence>
<evidence type="ECO:0000256" key="1">
    <source>
        <dbReference type="ARBA" id="ARBA00004651"/>
    </source>
</evidence>
<evidence type="ECO:0000256" key="7">
    <source>
        <dbReference type="ARBA" id="ARBA00023065"/>
    </source>
</evidence>
<dbReference type="Proteomes" id="UP000245921">
    <property type="component" value="Unassembled WGS sequence"/>
</dbReference>
<comment type="caution">
    <text evidence="10">The sequence shown here is derived from an EMBL/GenBank/DDBJ whole genome shotgun (WGS) entry which is preliminary data.</text>
</comment>
<evidence type="ECO:0000256" key="8">
    <source>
        <dbReference type="ARBA" id="ARBA00023136"/>
    </source>
</evidence>
<sequence>MPTYRHYLKLRYREIMSITGKVITYLSFLILGVGSTSFIYGDIRTFFSFFYTFLLTISTGIIFRFFGRKKEEEKYEKLNVQDAVMIIFFVWTFSIFFSSLPFVFEGMLNIHQAIFESTSGWTTTGLTMISDVEIISRTFIIWRSIMQYIGGAGFALIMVITAGSMGVGLYQAEGRTDNLVPNLRDSAKIITGIYLIWAFIGILLLMFISKLPFFEAFNHTLTALATGGFSSKNFSIGAFDNVSMDIIIMLLMIMGGTGFGVHYAGAIMIKNSYRNILDYKKGKINKLEFKERIRMEPFFKNPEPKTMFFILLISFIFIFLFNTLNIYGVANGVRHGAFQVISALTGTGFSTVSFENWNLFALLIMTILMILGGMMDSTAGGLKLYRVYIALKLILVQIKSFFKPNGTKFHVEVYKGVSRKKIGFETLRDVIAVFMMYFIVYFIGVFVLLGYGYTLEDSMFEYASALSAVGLSVGITNPNAPLGVIWIETLGMYLGRLEFYAIFYAIIKLIRDINFILNKKNKLDS</sequence>
<dbReference type="EMBL" id="QGGI01000030">
    <property type="protein sequence ID" value="PWJ86720.1"/>
    <property type="molecule type" value="Genomic_DNA"/>
</dbReference>
<protein>
    <submittedName>
        <fullName evidence="10">Trk system potassium uptake protein TrkH</fullName>
    </submittedName>
</protein>
<feature type="transmembrane region" description="Helical" evidence="9">
    <location>
        <begin position="78"/>
        <end position="97"/>
    </location>
</feature>